<accession>A0ACB9V5T4</accession>
<proteinExistence type="predicted"/>
<organism evidence="1 2">
    <name type="scientific">Ovis ammon polii x Ovis aries</name>
    <dbReference type="NCBI Taxonomy" id="2918886"/>
    <lineage>
        <taxon>Eukaryota</taxon>
        <taxon>Metazoa</taxon>
        <taxon>Chordata</taxon>
        <taxon>Craniata</taxon>
        <taxon>Vertebrata</taxon>
        <taxon>Euteleostomi</taxon>
        <taxon>Mammalia</taxon>
        <taxon>Eutheria</taxon>
        <taxon>Laurasiatheria</taxon>
        <taxon>Artiodactyla</taxon>
        <taxon>Ruminantia</taxon>
        <taxon>Pecora</taxon>
        <taxon>Bovidae</taxon>
        <taxon>Caprinae</taxon>
        <taxon>Ovis</taxon>
    </lineage>
</organism>
<keyword evidence="2" id="KW-1185">Reference proteome</keyword>
<dbReference type="EMBL" id="CM043030">
    <property type="protein sequence ID" value="KAI4585289.1"/>
    <property type="molecule type" value="Genomic_DNA"/>
</dbReference>
<evidence type="ECO:0000313" key="1">
    <source>
        <dbReference type="EMBL" id="KAI4585289.1"/>
    </source>
</evidence>
<protein>
    <submittedName>
        <fullName evidence="1">Uncharacterized protein</fullName>
    </submittedName>
</protein>
<gene>
    <name evidence="1" type="ORF">MJG53_006823</name>
</gene>
<comment type="caution">
    <text evidence="1">The sequence shown here is derived from an EMBL/GenBank/DDBJ whole genome shotgun (WGS) entry which is preliminary data.</text>
</comment>
<evidence type="ECO:0000313" key="2">
    <source>
        <dbReference type="Proteomes" id="UP001057279"/>
    </source>
</evidence>
<sequence>MFFAFGAGSLAALRFLPSALHQWAFSDPPPTCSVSLLDKHLFPSAVHPDQQGFFLCNPLLPSPPRKEDKKEMLLCQREPADLVSSSAPKAGAEDEAASLRTRSPGLPTAAMQLRVSVGSDTCPVSPATDISSHLSSALRCPLAHAARFQHWALKTAQAGGQLESHSLGENPPAAAGDLGTENTGFPLMLISPTQAGPLPDARAVVSELMNSQTLPSPPPSPPQKETQHLTEKRNLSVTVDPPSWIQPSAPESTVLMRKKGNQSGDQHSGKDCL</sequence>
<dbReference type="Proteomes" id="UP001057279">
    <property type="component" value="Linkage Group LG05"/>
</dbReference>
<reference evidence="1" key="1">
    <citation type="submission" date="2022-03" db="EMBL/GenBank/DDBJ databases">
        <title>Genomic analyses of argali, domestic sheep and their hybrids provide insights into chromosomal evolution, heterosis and genetic basis of agronomic traits.</title>
        <authorList>
            <person name="Li M."/>
        </authorList>
    </citation>
    <scope>NUCLEOTIDE SEQUENCE</scope>
    <source>
        <strain evidence="1">F1 hybrid</strain>
    </source>
</reference>
<name>A0ACB9V5T4_9CETA</name>